<dbReference type="Proteomes" id="UP000250235">
    <property type="component" value="Unassembled WGS sequence"/>
</dbReference>
<sequence length="129" mass="13178">MFLVIQGGSGPDLASSTSVAHARLVAGSRVCGWTRGWSSRRGSVHGQPEQGGRRLGVGGVACVHGAALGFLCIGRPVRLDRFGGFGRTRSIEYAGSLSSLGLNGSGDDPVDFMPIDGEDLSAPVVAVAP</sequence>
<evidence type="ECO:0000313" key="2">
    <source>
        <dbReference type="Proteomes" id="UP000250235"/>
    </source>
</evidence>
<protein>
    <submittedName>
        <fullName evidence="1">Uncharacterized protein</fullName>
    </submittedName>
</protein>
<keyword evidence="2" id="KW-1185">Reference proteome</keyword>
<organism evidence="1 2">
    <name type="scientific">Dorcoceras hygrometricum</name>
    <dbReference type="NCBI Taxonomy" id="472368"/>
    <lineage>
        <taxon>Eukaryota</taxon>
        <taxon>Viridiplantae</taxon>
        <taxon>Streptophyta</taxon>
        <taxon>Embryophyta</taxon>
        <taxon>Tracheophyta</taxon>
        <taxon>Spermatophyta</taxon>
        <taxon>Magnoliopsida</taxon>
        <taxon>eudicotyledons</taxon>
        <taxon>Gunneridae</taxon>
        <taxon>Pentapetalae</taxon>
        <taxon>asterids</taxon>
        <taxon>lamiids</taxon>
        <taxon>Lamiales</taxon>
        <taxon>Gesneriaceae</taxon>
        <taxon>Didymocarpoideae</taxon>
        <taxon>Trichosporeae</taxon>
        <taxon>Loxocarpinae</taxon>
        <taxon>Dorcoceras</taxon>
    </lineage>
</organism>
<reference evidence="1 2" key="1">
    <citation type="journal article" date="2015" name="Proc. Natl. Acad. Sci. U.S.A.">
        <title>The resurrection genome of Boea hygrometrica: A blueprint for survival of dehydration.</title>
        <authorList>
            <person name="Xiao L."/>
            <person name="Yang G."/>
            <person name="Zhang L."/>
            <person name="Yang X."/>
            <person name="Zhao S."/>
            <person name="Ji Z."/>
            <person name="Zhou Q."/>
            <person name="Hu M."/>
            <person name="Wang Y."/>
            <person name="Chen M."/>
            <person name="Xu Y."/>
            <person name="Jin H."/>
            <person name="Xiao X."/>
            <person name="Hu G."/>
            <person name="Bao F."/>
            <person name="Hu Y."/>
            <person name="Wan P."/>
            <person name="Li L."/>
            <person name="Deng X."/>
            <person name="Kuang T."/>
            <person name="Xiang C."/>
            <person name="Zhu J.K."/>
            <person name="Oliver M.J."/>
            <person name="He Y."/>
        </authorList>
    </citation>
    <scope>NUCLEOTIDE SEQUENCE [LARGE SCALE GENOMIC DNA]</scope>
    <source>
        <strain evidence="2">cv. XS01</strain>
    </source>
</reference>
<proteinExistence type="predicted"/>
<accession>A0A2Z7CA44</accession>
<dbReference type="EMBL" id="KQ998117">
    <property type="protein sequence ID" value="KZV43437.1"/>
    <property type="molecule type" value="Genomic_DNA"/>
</dbReference>
<dbReference type="AlphaFoldDB" id="A0A2Z7CA44"/>
<name>A0A2Z7CA44_9LAMI</name>
<evidence type="ECO:0000313" key="1">
    <source>
        <dbReference type="EMBL" id="KZV43437.1"/>
    </source>
</evidence>
<gene>
    <name evidence="1" type="ORF">F511_30446</name>
</gene>